<dbReference type="EMBL" id="AP027081">
    <property type="protein sequence ID" value="BDU77296.1"/>
    <property type="molecule type" value="Genomic_DNA"/>
</dbReference>
<keyword evidence="1" id="KW-0560">Oxidoreductase</keyword>
<keyword evidence="4" id="KW-1185">Reference proteome</keyword>
<reference evidence="3" key="1">
    <citation type="journal article" date="2023" name="Int. J. Syst. Evol. Microbiol.">
        <title>Mesoterricola silvestris gen. nov., sp. nov., Mesoterricola sediminis sp. nov., Geothrix oryzae sp. nov., Geothrix edaphica sp. nov., Geothrix rubra sp. nov., and Geothrix limicola sp. nov., six novel members of Acidobacteriota isolated from soils.</title>
        <authorList>
            <person name="Itoh H."/>
            <person name="Sugisawa Y."/>
            <person name="Mise K."/>
            <person name="Xu Z."/>
            <person name="Kuniyasu M."/>
            <person name="Ushijima N."/>
            <person name="Kawano K."/>
            <person name="Kobayashi E."/>
            <person name="Shiratori Y."/>
            <person name="Masuda Y."/>
            <person name="Senoo K."/>
        </authorList>
    </citation>
    <scope>NUCLEOTIDE SEQUENCE</scope>
    <source>
        <strain evidence="3">W786</strain>
    </source>
</reference>
<evidence type="ECO:0000313" key="4">
    <source>
        <dbReference type="Proteomes" id="UP001228113"/>
    </source>
</evidence>
<dbReference type="InterPro" id="IPR011766">
    <property type="entry name" value="TPP_enzyme_TPP-bd"/>
</dbReference>
<evidence type="ECO:0000259" key="2">
    <source>
        <dbReference type="Pfam" id="PF02775"/>
    </source>
</evidence>
<dbReference type="RefSeq" id="WP_243334487.1">
    <property type="nucleotide sequence ID" value="NZ_AP027081.1"/>
</dbReference>
<dbReference type="Gene3D" id="3.40.50.970">
    <property type="match status" value="1"/>
</dbReference>
<name>A0AA48H4H7_9BACT</name>
<dbReference type="Proteomes" id="UP001228113">
    <property type="component" value="Chromosome"/>
</dbReference>
<evidence type="ECO:0000256" key="1">
    <source>
        <dbReference type="ARBA" id="ARBA00023002"/>
    </source>
</evidence>
<gene>
    <name evidence="3" type="ORF">METESE_22540</name>
</gene>
<organism evidence="3 4">
    <name type="scientific">Mesoterricola sediminis</name>
    <dbReference type="NCBI Taxonomy" id="2927980"/>
    <lineage>
        <taxon>Bacteria</taxon>
        <taxon>Pseudomonadati</taxon>
        <taxon>Acidobacteriota</taxon>
        <taxon>Holophagae</taxon>
        <taxon>Holophagales</taxon>
        <taxon>Holophagaceae</taxon>
        <taxon>Mesoterricola</taxon>
    </lineage>
</organism>
<sequence>MTTSATAPVPTNQLGLTKQDYVGAKSTLCPGCGHDAITAQIIQAAWEMNLEPHRVAKLSGIGCSSKTPTYFMSQAWGFNSVHGRAAAVCTGAALANRSLLNIVASGDGDSMSIGMGQLVHMIRRNVPVVYIIEDNGVYGLTKGQFSATADVGSTLKHGDVNEIQPIDPCTLAMELGCGFVARSFSGNPKQLGTILKAALAYEGTALIDVISPCVTFNNHDSSTKSYKNAKDREIPLQELGFIPYYDHEEMELDAGQAMEVGLPDGSRLTFRSVGKDFDVTDRLKAMKEIHEAHARGEFLTGIFHIETGKPILHDYTHTVEEPLATIAQDKVKPGREVLEACMRELM</sequence>
<dbReference type="Pfam" id="PF02775">
    <property type="entry name" value="TPP_enzyme_C"/>
    <property type="match status" value="1"/>
</dbReference>
<dbReference type="AlphaFoldDB" id="A0AA48H4H7"/>
<protein>
    <submittedName>
        <fullName evidence="3">2-oxoglutarate ferredoxin oxidoreductase subunit beta</fullName>
    </submittedName>
</protein>
<dbReference type="PANTHER" id="PTHR48084:SF5">
    <property type="entry name" value="BLR6744 PROTEIN"/>
    <property type="match status" value="1"/>
</dbReference>
<dbReference type="GO" id="GO:0016625">
    <property type="term" value="F:oxidoreductase activity, acting on the aldehyde or oxo group of donors, iron-sulfur protein as acceptor"/>
    <property type="evidence" value="ECO:0007669"/>
    <property type="project" value="UniProtKB-ARBA"/>
</dbReference>
<dbReference type="GO" id="GO:0045333">
    <property type="term" value="P:cellular respiration"/>
    <property type="evidence" value="ECO:0007669"/>
    <property type="project" value="UniProtKB-ARBA"/>
</dbReference>
<dbReference type="GO" id="GO:0044281">
    <property type="term" value="P:small molecule metabolic process"/>
    <property type="evidence" value="ECO:0007669"/>
    <property type="project" value="UniProtKB-ARBA"/>
</dbReference>
<dbReference type="CDD" id="cd03375">
    <property type="entry name" value="TPP_OGFOR"/>
    <property type="match status" value="1"/>
</dbReference>
<dbReference type="InterPro" id="IPR051457">
    <property type="entry name" value="2-oxoacid:Fd_oxidoreductase"/>
</dbReference>
<feature type="domain" description="Thiamine pyrophosphate enzyme TPP-binding" evidence="2">
    <location>
        <begin position="61"/>
        <end position="209"/>
    </location>
</feature>
<accession>A0AA48H4H7</accession>
<dbReference type="GO" id="GO:0030976">
    <property type="term" value="F:thiamine pyrophosphate binding"/>
    <property type="evidence" value="ECO:0007669"/>
    <property type="project" value="InterPro"/>
</dbReference>
<dbReference type="PANTHER" id="PTHR48084">
    <property type="entry name" value="2-OXOGLUTARATE OXIDOREDUCTASE SUBUNIT KORB-RELATED"/>
    <property type="match status" value="1"/>
</dbReference>
<dbReference type="InterPro" id="IPR029061">
    <property type="entry name" value="THDP-binding"/>
</dbReference>
<evidence type="ECO:0000313" key="3">
    <source>
        <dbReference type="EMBL" id="BDU77296.1"/>
    </source>
</evidence>
<dbReference type="SUPFAM" id="SSF52518">
    <property type="entry name" value="Thiamin diphosphate-binding fold (THDP-binding)"/>
    <property type="match status" value="1"/>
</dbReference>
<dbReference type="KEGG" id="msea:METESE_22540"/>
<proteinExistence type="predicted"/>